<keyword evidence="4" id="KW-0833">Ubl conjugation pathway</keyword>
<dbReference type="SUPFAM" id="SSF54001">
    <property type="entry name" value="Cysteine proteinases"/>
    <property type="match status" value="1"/>
</dbReference>
<evidence type="ECO:0000256" key="1">
    <source>
        <dbReference type="ARBA" id="ARBA00000707"/>
    </source>
</evidence>
<comment type="catalytic activity">
    <reaction evidence="1">
        <text>Thiol-dependent hydrolysis of ester, thioester, amide, peptide and isopeptide bonds formed by the C-terminal Gly of ubiquitin (a 76-residue protein attached to proteins as an intracellular targeting signal).</text>
        <dbReference type="EC" id="3.4.19.12"/>
    </reaction>
</comment>
<proteinExistence type="predicted"/>
<accession>A0AAW2HSD3</accession>
<dbReference type="InterPro" id="IPR049772">
    <property type="entry name" value="OTU_OTUD6"/>
</dbReference>
<dbReference type="GO" id="GO:0006508">
    <property type="term" value="P:proteolysis"/>
    <property type="evidence" value="ECO:0007669"/>
    <property type="project" value="UniProtKB-KW"/>
</dbReference>
<feature type="domain" description="OTU" evidence="8">
    <location>
        <begin position="182"/>
        <end position="321"/>
    </location>
</feature>
<dbReference type="InterPro" id="IPR038765">
    <property type="entry name" value="Papain-like_cys_pep_sf"/>
</dbReference>
<gene>
    <name evidence="9" type="ORF">PYX00_005645</name>
</gene>
<dbReference type="Gene3D" id="3.90.70.80">
    <property type="match status" value="1"/>
</dbReference>
<comment type="caution">
    <text evidence="9">The sequence shown here is derived from an EMBL/GenBank/DDBJ whole genome shotgun (WGS) entry which is preliminary data.</text>
</comment>
<evidence type="ECO:0000256" key="2">
    <source>
        <dbReference type="ARBA" id="ARBA00012759"/>
    </source>
</evidence>
<dbReference type="EMBL" id="JARGDH010000003">
    <property type="protein sequence ID" value="KAL0272813.1"/>
    <property type="molecule type" value="Genomic_DNA"/>
</dbReference>
<protein>
    <recommendedName>
        <fullName evidence="2">ubiquitinyl hydrolase 1</fullName>
        <ecNumber evidence="2">3.4.19.12</ecNumber>
    </recommendedName>
</protein>
<evidence type="ECO:0000259" key="8">
    <source>
        <dbReference type="PROSITE" id="PS50802"/>
    </source>
</evidence>
<evidence type="ECO:0000256" key="6">
    <source>
        <dbReference type="ARBA" id="ARBA00022807"/>
    </source>
</evidence>
<dbReference type="CDD" id="cd22761">
    <property type="entry name" value="OTU_OTUD6"/>
    <property type="match status" value="1"/>
</dbReference>
<evidence type="ECO:0000256" key="5">
    <source>
        <dbReference type="ARBA" id="ARBA00022801"/>
    </source>
</evidence>
<dbReference type="InterPro" id="IPR003323">
    <property type="entry name" value="OTU_dom"/>
</dbReference>
<dbReference type="PANTHER" id="PTHR12419">
    <property type="entry name" value="OTU DOMAIN CONTAINING PROTEIN"/>
    <property type="match status" value="1"/>
</dbReference>
<organism evidence="9">
    <name type="scientific">Menopon gallinae</name>
    <name type="common">poultry shaft louse</name>
    <dbReference type="NCBI Taxonomy" id="328185"/>
    <lineage>
        <taxon>Eukaryota</taxon>
        <taxon>Metazoa</taxon>
        <taxon>Ecdysozoa</taxon>
        <taxon>Arthropoda</taxon>
        <taxon>Hexapoda</taxon>
        <taxon>Insecta</taxon>
        <taxon>Pterygota</taxon>
        <taxon>Neoptera</taxon>
        <taxon>Paraneoptera</taxon>
        <taxon>Psocodea</taxon>
        <taxon>Troctomorpha</taxon>
        <taxon>Phthiraptera</taxon>
        <taxon>Amblycera</taxon>
        <taxon>Menoponidae</taxon>
        <taxon>Menopon</taxon>
    </lineage>
</organism>
<keyword evidence="3" id="KW-0645">Protease</keyword>
<dbReference type="FunFam" id="3.90.70.80:FF:000003">
    <property type="entry name" value="OTU domain-containing protein 6B"/>
    <property type="match status" value="1"/>
</dbReference>
<name>A0AAW2HSD3_9NEOP</name>
<dbReference type="PANTHER" id="PTHR12419:SF10">
    <property type="entry name" value="DEUBIQUITINASE OTUD6B"/>
    <property type="match status" value="1"/>
</dbReference>
<dbReference type="GO" id="GO:0004843">
    <property type="term" value="F:cysteine-type deubiquitinase activity"/>
    <property type="evidence" value="ECO:0007669"/>
    <property type="project" value="UniProtKB-EC"/>
</dbReference>
<dbReference type="GO" id="GO:0016579">
    <property type="term" value="P:protein deubiquitination"/>
    <property type="evidence" value="ECO:0007669"/>
    <property type="project" value="TreeGrafter"/>
</dbReference>
<dbReference type="EC" id="3.4.19.12" evidence="2"/>
<evidence type="ECO:0000256" key="7">
    <source>
        <dbReference type="SAM" id="MobiDB-lite"/>
    </source>
</evidence>
<evidence type="ECO:0000256" key="4">
    <source>
        <dbReference type="ARBA" id="ARBA00022786"/>
    </source>
</evidence>
<keyword evidence="5" id="KW-0378">Hydrolase</keyword>
<dbReference type="AlphaFoldDB" id="A0AAW2HSD3"/>
<dbReference type="InterPro" id="IPR050704">
    <property type="entry name" value="Peptidase_C85-like"/>
</dbReference>
<sequence length="328" mass="38098">MSFPISCLSTSRKLYLTGDHRGECPIDFLRGKVYLHKMEETEDGKELLLQRHKKEKKELQSKIQGLKKTATKGDKKKKKEVQEEITKLELELTKKHEAELLEYEKEHKQDTVNEDVIKAVEELDINEKKPLKVSKAQKRRDKKAAEQKEREKYILEQEIENETGSRHIEMEKIKDILKKEGLMIYEIEADGNCLYNAVDHQLKMKTNSSYGANQLRTATSNIMKANVYDYLPFLSNSDTGEMMTEDEFLEYCDKVANSTNWGGQVELRALSHVVKRPIKVIQASGPILTMGEEYSDNESLTVCYHRHMYRLGEHYNSVQNYLADDENL</sequence>
<evidence type="ECO:0000256" key="3">
    <source>
        <dbReference type="ARBA" id="ARBA00022670"/>
    </source>
</evidence>
<dbReference type="PROSITE" id="PS50802">
    <property type="entry name" value="OTU"/>
    <property type="match status" value="1"/>
</dbReference>
<feature type="region of interest" description="Disordered" evidence="7">
    <location>
        <begin position="53"/>
        <end position="78"/>
    </location>
</feature>
<keyword evidence="6" id="KW-0788">Thiol protease</keyword>
<reference evidence="9" key="1">
    <citation type="journal article" date="2024" name="Gigascience">
        <title>Chromosome-level genome of the poultry shaft louse Menopon gallinae provides insight into the host-switching and adaptive evolution of parasitic lice.</title>
        <authorList>
            <person name="Xu Y."/>
            <person name="Ma L."/>
            <person name="Liu S."/>
            <person name="Liang Y."/>
            <person name="Liu Q."/>
            <person name="He Z."/>
            <person name="Tian L."/>
            <person name="Duan Y."/>
            <person name="Cai W."/>
            <person name="Li H."/>
            <person name="Song F."/>
        </authorList>
    </citation>
    <scope>NUCLEOTIDE SEQUENCE</scope>
    <source>
        <strain evidence="9">Cailab_2023a</strain>
    </source>
</reference>
<evidence type="ECO:0000313" key="9">
    <source>
        <dbReference type="EMBL" id="KAL0272813.1"/>
    </source>
</evidence>
<dbReference type="Pfam" id="PF02338">
    <property type="entry name" value="OTU"/>
    <property type="match status" value="1"/>
</dbReference>